<comment type="caution">
    <text evidence="1">The sequence shown here is derived from an EMBL/GenBank/DDBJ whole genome shotgun (WGS) entry which is preliminary data.</text>
</comment>
<dbReference type="EMBL" id="AYKW01000003">
    <property type="protein sequence ID" value="PIL35793.1"/>
    <property type="molecule type" value="Genomic_DNA"/>
</dbReference>
<evidence type="ECO:0000313" key="1">
    <source>
        <dbReference type="EMBL" id="PIL35793.1"/>
    </source>
</evidence>
<name>A0A2G8SQ02_9APHY</name>
<protein>
    <submittedName>
        <fullName evidence="1">Uncharacterized protein</fullName>
    </submittedName>
</protein>
<dbReference type="AlphaFoldDB" id="A0A2G8SQ02"/>
<dbReference type="Proteomes" id="UP000230002">
    <property type="component" value="Unassembled WGS sequence"/>
</dbReference>
<dbReference type="PROSITE" id="PS51257">
    <property type="entry name" value="PROKAR_LIPOPROTEIN"/>
    <property type="match status" value="1"/>
</dbReference>
<evidence type="ECO:0000313" key="2">
    <source>
        <dbReference type="Proteomes" id="UP000230002"/>
    </source>
</evidence>
<accession>A0A2G8SQ02</accession>
<sequence>MSRSTYEERSFPNIFQIWLLISSSSCLDPPGAGRRFAGGGETLREGERRFFGIERFAAAVEEVLGIVGVREPLATGLVLAALDTGGFEALPAFADTAIPDLEAAALFGKDFEGPEETGRGDAEPLPATAGVLARDVEVDVAGTGGFFGGSFFAFPNQSLNSLADSPSSTLPCRILARSVRISSMVLVSRLFVFSLISIAGSDLRRSRVDCVLAGELCDEPAEFVVTLSTAPPGSRLPGFLYAPPPAARLPEPLPIPSSLSSARCRFSSRVRTFDAPGSSSSEPDECLLLPAPAPETGYPCLSLAFFGRP</sequence>
<organism evidence="1 2">
    <name type="scientific">Ganoderma sinense ZZ0214-1</name>
    <dbReference type="NCBI Taxonomy" id="1077348"/>
    <lineage>
        <taxon>Eukaryota</taxon>
        <taxon>Fungi</taxon>
        <taxon>Dikarya</taxon>
        <taxon>Basidiomycota</taxon>
        <taxon>Agaricomycotina</taxon>
        <taxon>Agaricomycetes</taxon>
        <taxon>Polyporales</taxon>
        <taxon>Polyporaceae</taxon>
        <taxon>Ganoderma</taxon>
    </lineage>
</organism>
<proteinExistence type="predicted"/>
<gene>
    <name evidence="1" type="ORF">GSI_02523</name>
</gene>
<reference evidence="1 2" key="1">
    <citation type="journal article" date="2015" name="Sci. Rep.">
        <title>Chromosome-level genome map provides insights into diverse defense mechanisms in the medicinal fungus Ganoderma sinense.</title>
        <authorList>
            <person name="Zhu Y."/>
            <person name="Xu J."/>
            <person name="Sun C."/>
            <person name="Zhou S."/>
            <person name="Xu H."/>
            <person name="Nelson D.R."/>
            <person name="Qian J."/>
            <person name="Song J."/>
            <person name="Luo H."/>
            <person name="Xiang L."/>
            <person name="Li Y."/>
            <person name="Xu Z."/>
            <person name="Ji A."/>
            <person name="Wang L."/>
            <person name="Lu S."/>
            <person name="Hayward A."/>
            <person name="Sun W."/>
            <person name="Li X."/>
            <person name="Schwartz D.C."/>
            <person name="Wang Y."/>
            <person name="Chen S."/>
        </authorList>
    </citation>
    <scope>NUCLEOTIDE SEQUENCE [LARGE SCALE GENOMIC DNA]</scope>
    <source>
        <strain evidence="1 2">ZZ0214-1</strain>
    </source>
</reference>
<keyword evidence="2" id="KW-1185">Reference proteome</keyword>